<evidence type="ECO:0000313" key="2">
    <source>
        <dbReference type="EMBL" id="GFY92735.1"/>
    </source>
</evidence>
<dbReference type="EMBL" id="BJWL01000008">
    <property type="protein sequence ID" value="GFY92735.1"/>
    <property type="molecule type" value="Genomic_DNA"/>
</dbReference>
<protein>
    <submittedName>
        <fullName evidence="2">Histone superfamily protein</fullName>
    </submittedName>
</protein>
<keyword evidence="3" id="KW-1185">Reference proteome</keyword>
<evidence type="ECO:0000313" key="3">
    <source>
        <dbReference type="Proteomes" id="UP000585474"/>
    </source>
</evidence>
<dbReference type="AlphaFoldDB" id="A0A7J0F211"/>
<feature type="region of interest" description="Disordered" evidence="1">
    <location>
        <begin position="26"/>
        <end position="45"/>
    </location>
</feature>
<gene>
    <name evidence="2" type="ORF">Acr_08g0011310</name>
</gene>
<proteinExistence type="predicted"/>
<accession>A0A7J0F211</accession>
<comment type="caution">
    <text evidence="2">The sequence shown here is derived from an EMBL/GenBank/DDBJ whole genome shotgun (WGS) entry which is preliminary data.</text>
</comment>
<organism evidence="2 3">
    <name type="scientific">Actinidia rufa</name>
    <dbReference type="NCBI Taxonomy" id="165716"/>
    <lineage>
        <taxon>Eukaryota</taxon>
        <taxon>Viridiplantae</taxon>
        <taxon>Streptophyta</taxon>
        <taxon>Embryophyta</taxon>
        <taxon>Tracheophyta</taxon>
        <taxon>Spermatophyta</taxon>
        <taxon>Magnoliopsida</taxon>
        <taxon>eudicotyledons</taxon>
        <taxon>Gunneridae</taxon>
        <taxon>Pentapetalae</taxon>
        <taxon>asterids</taxon>
        <taxon>Ericales</taxon>
        <taxon>Actinidiaceae</taxon>
        <taxon>Actinidia</taxon>
    </lineage>
</organism>
<name>A0A7J0F211_9ERIC</name>
<evidence type="ECO:0000256" key="1">
    <source>
        <dbReference type="SAM" id="MobiDB-lite"/>
    </source>
</evidence>
<feature type="compositionally biased region" description="Basic and acidic residues" evidence="1">
    <location>
        <begin position="31"/>
        <end position="41"/>
    </location>
</feature>
<reference evidence="2 3" key="1">
    <citation type="submission" date="2019-07" db="EMBL/GenBank/DDBJ databases">
        <title>De Novo Assembly of kiwifruit Actinidia rufa.</title>
        <authorList>
            <person name="Sugita-Konishi S."/>
            <person name="Sato K."/>
            <person name="Mori E."/>
            <person name="Abe Y."/>
            <person name="Kisaki G."/>
            <person name="Hamano K."/>
            <person name="Suezawa K."/>
            <person name="Otani M."/>
            <person name="Fukuda T."/>
            <person name="Manabe T."/>
            <person name="Gomi K."/>
            <person name="Tabuchi M."/>
            <person name="Akimitsu K."/>
            <person name="Kataoka I."/>
        </authorList>
    </citation>
    <scope>NUCLEOTIDE SEQUENCE [LARGE SCALE GENOMIC DNA]</scope>
    <source>
        <strain evidence="3">cv. Fuchu</strain>
    </source>
</reference>
<dbReference type="Proteomes" id="UP000585474">
    <property type="component" value="Unassembled WGS sequence"/>
</dbReference>
<sequence length="135" mass="14583">MSEEAKRIGAGALIVRFPPTIGSEALASAGEESHHQERRYEGGCAEGGRRHRHRYVRVDLLQLLEDVDLVRLNNLLRPLLLVSCRCGATLGSFFLAFGFFSTGAFSSTVVFFSSADLGAGASPALARASDRRRGT</sequence>